<organism evidence="3 4">
    <name type="scientific">Kangiella koreensis (strain DSM 16069 / JCM 12317 / KCTC 12182 / SW-125)</name>
    <dbReference type="NCBI Taxonomy" id="523791"/>
    <lineage>
        <taxon>Bacteria</taxon>
        <taxon>Pseudomonadati</taxon>
        <taxon>Pseudomonadota</taxon>
        <taxon>Gammaproteobacteria</taxon>
        <taxon>Kangiellales</taxon>
        <taxon>Kangiellaceae</taxon>
        <taxon>Kangiella</taxon>
    </lineage>
</organism>
<feature type="chain" id="PRO_5002981405" description="PepSY domain-containing protein" evidence="1">
    <location>
        <begin position="22"/>
        <end position="96"/>
    </location>
</feature>
<gene>
    <name evidence="3" type="ordered locus">Kkor_1414</name>
</gene>
<dbReference type="HOGENOM" id="CLU_182179_0_0_6"/>
<feature type="domain" description="PepSY" evidence="2">
    <location>
        <begin position="40"/>
        <end position="95"/>
    </location>
</feature>
<dbReference type="AlphaFoldDB" id="C7RC34"/>
<dbReference type="RefSeq" id="WP_012801340.1">
    <property type="nucleotide sequence ID" value="NC_013166.1"/>
</dbReference>
<evidence type="ECO:0000256" key="1">
    <source>
        <dbReference type="SAM" id="SignalP"/>
    </source>
</evidence>
<evidence type="ECO:0000259" key="2">
    <source>
        <dbReference type="Pfam" id="PF03413"/>
    </source>
</evidence>
<keyword evidence="1" id="KW-0732">Signal</keyword>
<dbReference type="OrthoDB" id="6196800at2"/>
<sequence>MKYILFIFLATSALLLGTAEAAGVRLDTKIERKEQACVPIGKSAAMSAAAQHTNGRVLSASLNMNRRPPVYRVKVLSSSGRVSYVLVDACNGRVIR</sequence>
<name>C7RC34_KANKD</name>
<dbReference type="EMBL" id="CP001707">
    <property type="protein sequence ID" value="ACV26826.1"/>
    <property type="molecule type" value="Genomic_DNA"/>
</dbReference>
<dbReference type="Proteomes" id="UP000001231">
    <property type="component" value="Chromosome"/>
</dbReference>
<dbReference type="STRING" id="523791.Kkor_1414"/>
<feature type="signal peptide" evidence="1">
    <location>
        <begin position="1"/>
        <end position="21"/>
    </location>
</feature>
<reference evidence="3 4" key="1">
    <citation type="journal article" date="2009" name="Stand. Genomic Sci.">
        <title>Complete genome sequence of Kangiella koreensis type strain (SW-125).</title>
        <authorList>
            <person name="Han C."/>
            <person name="Sikorski J."/>
            <person name="Lapidus A."/>
            <person name="Nolan M."/>
            <person name="Glavina Del Rio T."/>
            <person name="Tice H."/>
            <person name="Cheng J.F."/>
            <person name="Lucas S."/>
            <person name="Chen F."/>
            <person name="Copeland A."/>
            <person name="Ivanova N."/>
            <person name="Mavromatis K."/>
            <person name="Ovchinnikova G."/>
            <person name="Pati A."/>
            <person name="Bruce D."/>
            <person name="Goodwin L."/>
            <person name="Pitluck S."/>
            <person name="Chen A."/>
            <person name="Palaniappan K."/>
            <person name="Land M."/>
            <person name="Hauser L."/>
            <person name="Chang Y.J."/>
            <person name="Jeffries C.D."/>
            <person name="Chain P."/>
            <person name="Saunders E."/>
            <person name="Brettin T."/>
            <person name="Goker M."/>
            <person name="Tindall B.J."/>
            <person name="Bristow J."/>
            <person name="Eisen J.A."/>
            <person name="Markowitz V."/>
            <person name="Hugenholtz P."/>
            <person name="Kyrpides N.C."/>
            <person name="Klenk H.P."/>
            <person name="Detter J.C."/>
        </authorList>
    </citation>
    <scope>NUCLEOTIDE SEQUENCE [LARGE SCALE GENOMIC DNA]</scope>
    <source>
        <strain evidence="4">DSM 16069 / KCTC 12182 / SW-125</strain>
    </source>
</reference>
<proteinExistence type="predicted"/>
<dbReference type="InterPro" id="IPR025711">
    <property type="entry name" value="PepSY"/>
</dbReference>
<dbReference type="KEGG" id="kko:Kkor_1414"/>
<protein>
    <recommendedName>
        <fullName evidence="2">PepSY domain-containing protein</fullName>
    </recommendedName>
</protein>
<dbReference type="Gene3D" id="3.10.450.40">
    <property type="match status" value="1"/>
</dbReference>
<dbReference type="InParanoid" id="C7RC34"/>
<keyword evidence="4" id="KW-1185">Reference proteome</keyword>
<dbReference type="Pfam" id="PF03413">
    <property type="entry name" value="PepSY"/>
    <property type="match status" value="1"/>
</dbReference>
<accession>C7RC34</accession>
<evidence type="ECO:0000313" key="4">
    <source>
        <dbReference type="Proteomes" id="UP000001231"/>
    </source>
</evidence>
<evidence type="ECO:0000313" key="3">
    <source>
        <dbReference type="EMBL" id="ACV26826.1"/>
    </source>
</evidence>